<dbReference type="CDD" id="cd00118">
    <property type="entry name" value="LysM"/>
    <property type="match status" value="3"/>
</dbReference>
<dbReference type="InterPro" id="IPR008258">
    <property type="entry name" value="Transglycosylase_SLT_dom_1"/>
</dbReference>
<feature type="signal peptide" evidence="2">
    <location>
        <begin position="1"/>
        <end position="22"/>
    </location>
</feature>
<dbReference type="EMBL" id="QHKM01000003">
    <property type="protein sequence ID" value="RAK67049.1"/>
    <property type="molecule type" value="Genomic_DNA"/>
</dbReference>
<dbReference type="InterPro" id="IPR023346">
    <property type="entry name" value="Lysozyme-like_dom_sf"/>
</dbReference>
<feature type="region of interest" description="Disordered" evidence="1">
    <location>
        <begin position="445"/>
        <end position="470"/>
    </location>
</feature>
<dbReference type="SMART" id="SM00257">
    <property type="entry name" value="LysM"/>
    <property type="match status" value="4"/>
</dbReference>
<dbReference type="Gene3D" id="3.10.350.10">
    <property type="entry name" value="LysM domain"/>
    <property type="match status" value="2"/>
</dbReference>
<name>A0A328BK82_9BACT</name>
<dbReference type="CDD" id="cd16894">
    <property type="entry name" value="MltD-like"/>
    <property type="match status" value="1"/>
</dbReference>
<dbReference type="InterPro" id="IPR018392">
    <property type="entry name" value="LysM"/>
</dbReference>
<feature type="compositionally biased region" description="Low complexity" evidence="1">
    <location>
        <begin position="566"/>
        <end position="576"/>
    </location>
</feature>
<keyword evidence="2" id="KW-0732">Signal</keyword>
<dbReference type="Gene3D" id="1.10.530.10">
    <property type="match status" value="1"/>
</dbReference>
<dbReference type="SUPFAM" id="SSF53955">
    <property type="entry name" value="Lysozyme-like"/>
    <property type="match status" value="1"/>
</dbReference>
<evidence type="ECO:0000313" key="5">
    <source>
        <dbReference type="Proteomes" id="UP000248553"/>
    </source>
</evidence>
<dbReference type="PROSITE" id="PS51782">
    <property type="entry name" value="LYSM"/>
    <property type="match status" value="3"/>
</dbReference>
<dbReference type="PANTHER" id="PTHR33734">
    <property type="entry name" value="LYSM DOMAIN-CONTAINING GPI-ANCHORED PROTEIN 2"/>
    <property type="match status" value="1"/>
</dbReference>
<feature type="region of interest" description="Disordered" evidence="1">
    <location>
        <begin position="565"/>
        <end position="650"/>
    </location>
</feature>
<accession>A0A328BK82</accession>
<evidence type="ECO:0000259" key="3">
    <source>
        <dbReference type="PROSITE" id="PS51782"/>
    </source>
</evidence>
<feature type="compositionally biased region" description="Low complexity" evidence="1">
    <location>
        <begin position="698"/>
        <end position="707"/>
    </location>
</feature>
<feature type="compositionally biased region" description="Low complexity" evidence="1">
    <location>
        <begin position="587"/>
        <end position="619"/>
    </location>
</feature>
<protein>
    <recommendedName>
        <fullName evidence="3">LysM domain-containing protein</fullName>
    </recommendedName>
</protein>
<dbReference type="AlphaFoldDB" id="A0A328BK82"/>
<feature type="region of interest" description="Disordered" evidence="1">
    <location>
        <begin position="694"/>
        <end position="722"/>
    </location>
</feature>
<dbReference type="PANTHER" id="PTHR33734:SF22">
    <property type="entry name" value="MEMBRANE-BOUND LYTIC MUREIN TRANSGLYCOSYLASE D"/>
    <property type="match status" value="1"/>
</dbReference>
<feature type="chain" id="PRO_5016419014" description="LysM domain-containing protein" evidence="2">
    <location>
        <begin position="23"/>
        <end position="780"/>
    </location>
</feature>
<dbReference type="Proteomes" id="UP000248553">
    <property type="component" value="Unassembled WGS sequence"/>
</dbReference>
<feature type="domain" description="LysM" evidence="3">
    <location>
        <begin position="732"/>
        <end position="775"/>
    </location>
</feature>
<feature type="compositionally biased region" description="Pro residues" evidence="1">
    <location>
        <begin position="451"/>
        <end position="461"/>
    </location>
</feature>
<evidence type="ECO:0000313" key="4">
    <source>
        <dbReference type="EMBL" id="RAK67049.1"/>
    </source>
</evidence>
<dbReference type="SUPFAM" id="SSF54106">
    <property type="entry name" value="LysM domain"/>
    <property type="match status" value="2"/>
</dbReference>
<dbReference type="GO" id="GO:0008932">
    <property type="term" value="F:lytic endotransglycosylase activity"/>
    <property type="evidence" value="ECO:0007669"/>
    <property type="project" value="TreeGrafter"/>
</dbReference>
<feature type="domain" description="LysM" evidence="3">
    <location>
        <begin position="647"/>
        <end position="691"/>
    </location>
</feature>
<dbReference type="RefSeq" id="WP_111478470.1">
    <property type="nucleotide sequence ID" value="NZ_QHKM01000003.1"/>
</dbReference>
<dbReference type="PRINTS" id="PR01217">
    <property type="entry name" value="PRICHEXTENSN"/>
</dbReference>
<dbReference type="OrthoDB" id="977752at2"/>
<dbReference type="Pfam" id="PF01476">
    <property type="entry name" value="LysM"/>
    <property type="match status" value="3"/>
</dbReference>
<proteinExistence type="predicted"/>
<reference evidence="5" key="1">
    <citation type="submission" date="2018-05" db="EMBL/GenBank/DDBJ databases">
        <authorList>
            <person name="Nie L."/>
        </authorList>
    </citation>
    <scope>NUCLEOTIDE SEQUENCE [LARGE SCALE GENOMIC DNA]</scope>
    <source>
        <strain evidence="5">NL</strain>
    </source>
</reference>
<organism evidence="4 5">
    <name type="scientific">Hymenobacter edaphi</name>
    <dbReference type="NCBI Taxonomy" id="2211146"/>
    <lineage>
        <taxon>Bacteria</taxon>
        <taxon>Pseudomonadati</taxon>
        <taxon>Bacteroidota</taxon>
        <taxon>Cytophagia</taxon>
        <taxon>Cytophagales</taxon>
        <taxon>Hymenobacteraceae</taxon>
        <taxon>Hymenobacter</taxon>
    </lineage>
</organism>
<feature type="compositionally biased region" description="Pro residues" evidence="1">
    <location>
        <begin position="620"/>
        <end position="631"/>
    </location>
</feature>
<comment type="caution">
    <text evidence="4">The sequence shown here is derived from an EMBL/GenBank/DDBJ whole genome shotgun (WGS) entry which is preliminary data.</text>
</comment>
<evidence type="ECO:0000256" key="2">
    <source>
        <dbReference type="SAM" id="SignalP"/>
    </source>
</evidence>
<dbReference type="Pfam" id="PF01464">
    <property type="entry name" value="SLT"/>
    <property type="match status" value="1"/>
</dbReference>
<sequence>MKRLLPVLLVALPLVAPAQRKAATTPAAAAAPASLPPLPVPAEVQFAGLRLRLSDGGRAAVQQKVDALRRHPASYQQRVAAADAAFPIIERVFQEEGVPLDFRFLCIQESGLQGDAQSIHDAIGYWQFKRDAATDFGLEVSDDVDERKHLVAATHGAAKYLLRSQRMYQNWLHTLLSYNLGPGGVKPYTLPTDARATEMQITEQTHPYVLTFLAHKLAYEPAIGTNPRPAMRLREYPAITGQPLAVLAQAIQTNPAELARHNRWLLGSAVPATGKNYTALVPVTDSLQLLAMSVQQRQTATKLVTAPQTDARNAAYVTVNGLRAVVALPGETKEDLARRAGVKLRKFMQFNDLMPFDNVVAGQPYFTQKKRDKADVEYHVTQPGESVVTVSQKYGLRARAIRSKNRMAGNEPLQPGRVLWLQHTRPRAVAVEYVQDKTGAVAAAMERPTGTPAPTPTPAPPAKRKPADAEVYTGRTAAAQRVIDDAPEAGQDSSRVGGLFGKLQRRADAVADEPADTTADVAVETINEVAAATPAAAAPVPAPTAKPDRTLYGGQADAQAKLPTSAPLADEPAATAADEEPAPVAPKPAAKAPVKPAPQPAAAAPAPAAAKPTTSATTPAPKPAAPHPAPADPSMTPGAGWPVPADGRHTVQPKETLYAVARRYNLRPADLIQWNALPPNPSLQLGQVLRLTPPPTGAAPAAATKPAAPAPAKPAAPATAKPVSPATAAGAVKHTVAAGETMYSISRKYGVKPEQLMQWNGKTDPAVRLGEVLTVQPAAK</sequence>
<feature type="domain" description="LysM" evidence="3">
    <location>
        <begin position="377"/>
        <end position="421"/>
    </location>
</feature>
<gene>
    <name evidence="4" type="ORF">DLM85_12690</name>
</gene>
<dbReference type="InterPro" id="IPR036779">
    <property type="entry name" value="LysM_dom_sf"/>
</dbReference>
<evidence type="ECO:0000256" key="1">
    <source>
        <dbReference type="SAM" id="MobiDB-lite"/>
    </source>
</evidence>
<keyword evidence="5" id="KW-1185">Reference proteome</keyword>